<dbReference type="PANTHER" id="PTHR11176">
    <property type="entry name" value="BOULE-RELATED"/>
    <property type="match status" value="1"/>
</dbReference>
<organism evidence="4">
    <name type="scientific">Clytia hemisphaerica</name>
    <dbReference type="NCBI Taxonomy" id="252671"/>
    <lineage>
        <taxon>Eukaryota</taxon>
        <taxon>Metazoa</taxon>
        <taxon>Cnidaria</taxon>
        <taxon>Hydrozoa</taxon>
        <taxon>Hydroidolina</taxon>
        <taxon>Leptothecata</taxon>
        <taxon>Obeliida</taxon>
        <taxon>Clytiidae</taxon>
        <taxon>Clytia</taxon>
    </lineage>
</organism>
<sequence length="232" mass="26294">MSYSTSSHKSSHHSSVMYGTHFPNRLFVGCLHGSITASMLGHYFYKFGPIIEAKVILDEHQQSRRFGFVTFAFAKDAEKTLKQKKFYLKGHRINVGPAIKKEHLLNVNMNSSTVKIVKPKQFERTSRYKYIFDEKNKQKYKELSPNAPSFTPCDSYYTTSTPIPNSTQGSIYPTPPCSPSNLIFKSPPNPPTIMSATLFPPVGTQTTAPASQHHMFMPNNIFVYPPPELVYF</sequence>
<dbReference type="OrthoDB" id="550575at2759"/>
<evidence type="ECO:0000313" key="4">
    <source>
        <dbReference type="EMBL" id="ALJ33580.1"/>
    </source>
</evidence>
<dbReference type="GO" id="GO:0070935">
    <property type="term" value="P:3'-UTR-mediated mRNA stabilization"/>
    <property type="evidence" value="ECO:0007669"/>
    <property type="project" value="TreeGrafter"/>
</dbReference>
<dbReference type="EnsemblMetazoa" id="CLYHEMT016602.1">
    <property type="protein sequence ID" value="CLYHEMP016602.1"/>
    <property type="gene ID" value="CLYHEMG016602"/>
</dbReference>
<feature type="domain" description="RRM" evidence="3">
    <location>
        <begin position="24"/>
        <end position="112"/>
    </location>
</feature>
<dbReference type="PANTHER" id="PTHR11176:SF57">
    <property type="entry name" value="PROTEIN BOULE"/>
    <property type="match status" value="1"/>
</dbReference>
<evidence type="ECO:0000313" key="6">
    <source>
        <dbReference type="Proteomes" id="UP000594262"/>
    </source>
</evidence>
<dbReference type="EMBL" id="KT318177">
    <property type="protein sequence ID" value="ALJ33580.1"/>
    <property type="molecule type" value="mRNA"/>
</dbReference>
<dbReference type="RefSeq" id="XP_066929474.1">
    <property type="nucleotide sequence ID" value="XM_067073373.1"/>
</dbReference>
<dbReference type="InterPro" id="IPR000504">
    <property type="entry name" value="RRM_dom"/>
</dbReference>
<accession>A0A0P0ED46</accession>
<dbReference type="GO" id="GO:0008494">
    <property type="term" value="F:translation activator activity"/>
    <property type="evidence" value="ECO:0007669"/>
    <property type="project" value="TreeGrafter"/>
</dbReference>
<dbReference type="InterPro" id="IPR012677">
    <property type="entry name" value="Nucleotide-bd_a/b_plait_sf"/>
</dbReference>
<keyword evidence="1 2" id="KW-0694">RNA-binding</keyword>
<evidence type="ECO:0000259" key="3">
    <source>
        <dbReference type="PROSITE" id="PS50102"/>
    </source>
</evidence>
<dbReference type="GeneID" id="136817028"/>
<evidence type="ECO:0000256" key="1">
    <source>
        <dbReference type="ARBA" id="ARBA00022884"/>
    </source>
</evidence>
<dbReference type="GO" id="GO:0045948">
    <property type="term" value="P:positive regulation of translational initiation"/>
    <property type="evidence" value="ECO:0007669"/>
    <property type="project" value="TreeGrafter"/>
</dbReference>
<dbReference type="SUPFAM" id="SSF54928">
    <property type="entry name" value="RNA-binding domain, RBD"/>
    <property type="match status" value="1"/>
</dbReference>
<name>A0A0P0ED46_9CNID</name>
<dbReference type="Pfam" id="PF00076">
    <property type="entry name" value="RRM_1"/>
    <property type="match status" value="1"/>
</dbReference>
<protein>
    <submittedName>
        <fullName evidence="4">Boule-like 1d</fullName>
    </submittedName>
    <submittedName>
        <fullName evidence="5">RRM domain-containing protein</fullName>
    </submittedName>
</protein>
<proteinExistence type="evidence at transcript level"/>
<dbReference type="SMART" id="SM00360">
    <property type="entry name" value="RRM"/>
    <property type="match status" value="1"/>
</dbReference>
<dbReference type="Gene3D" id="3.30.70.330">
    <property type="match status" value="1"/>
</dbReference>
<dbReference type="PROSITE" id="PS50102">
    <property type="entry name" value="RRM"/>
    <property type="match status" value="1"/>
</dbReference>
<reference evidence="4" key="1">
    <citation type="submission" date="2015-07" db="EMBL/GenBank/DDBJ databases">
        <title>Wnt signalling and multipotent stem cell formation and differenciation in the hydrozoan Clytia hemisphaerica.</title>
        <authorList>
            <person name="Ruggiero A."/>
            <person name="Lapebie P."/>
            <person name="Barreau C."/>
            <person name="Houliston E."/>
        </authorList>
    </citation>
    <scope>NUCLEOTIDE SEQUENCE</scope>
</reference>
<evidence type="ECO:0000256" key="2">
    <source>
        <dbReference type="PROSITE-ProRule" id="PRU00176"/>
    </source>
</evidence>
<dbReference type="GO" id="GO:0003730">
    <property type="term" value="F:mRNA 3'-UTR binding"/>
    <property type="evidence" value="ECO:0007669"/>
    <property type="project" value="TreeGrafter"/>
</dbReference>
<dbReference type="GO" id="GO:0005737">
    <property type="term" value="C:cytoplasm"/>
    <property type="evidence" value="ECO:0007669"/>
    <property type="project" value="TreeGrafter"/>
</dbReference>
<dbReference type="Proteomes" id="UP000594262">
    <property type="component" value="Unplaced"/>
</dbReference>
<keyword evidence="6" id="KW-1185">Reference proteome</keyword>
<evidence type="ECO:0000313" key="5">
    <source>
        <dbReference type="EnsemblMetazoa" id="CLYHEMP016602.1"/>
    </source>
</evidence>
<dbReference type="InterPro" id="IPR035979">
    <property type="entry name" value="RBD_domain_sf"/>
</dbReference>
<reference evidence="5" key="2">
    <citation type="submission" date="2021-01" db="UniProtKB">
        <authorList>
            <consortium name="EnsemblMetazoa"/>
        </authorList>
    </citation>
    <scope>IDENTIFICATION</scope>
</reference>
<dbReference type="AlphaFoldDB" id="A0A0P0ED46"/>